<accession>A0ABZ1IA27</accession>
<reference evidence="1 2" key="1">
    <citation type="journal article" date="2015" name="Int. J. Syst. Evol. Microbiol.">
        <title>Amycolatopsis rhabdoformis sp. nov., an actinomycete isolated from a tropical forest soil.</title>
        <authorList>
            <person name="Souza W.R."/>
            <person name="Silva R.E."/>
            <person name="Goodfellow M."/>
            <person name="Busarakam K."/>
            <person name="Figueiro F.S."/>
            <person name="Ferreira D."/>
            <person name="Rodrigues-Filho E."/>
            <person name="Moraes L.A.B."/>
            <person name="Zucchi T.D."/>
        </authorList>
    </citation>
    <scope>NUCLEOTIDE SEQUENCE [LARGE SCALE GENOMIC DNA]</scope>
    <source>
        <strain evidence="1 2">NCIMB 14900</strain>
    </source>
</reference>
<evidence type="ECO:0000313" key="2">
    <source>
        <dbReference type="Proteomes" id="UP001330812"/>
    </source>
</evidence>
<dbReference type="InterPro" id="IPR031795">
    <property type="entry name" value="Zf-HC3"/>
</dbReference>
<dbReference type="RefSeq" id="WP_326833869.1">
    <property type="nucleotide sequence ID" value="NZ_CP142149.1"/>
</dbReference>
<protein>
    <submittedName>
        <fullName evidence="1">Zinc finger protein</fullName>
    </submittedName>
</protein>
<evidence type="ECO:0000313" key="1">
    <source>
        <dbReference type="EMBL" id="WSE31057.1"/>
    </source>
</evidence>
<organism evidence="1 2">
    <name type="scientific">Amycolatopsis rhabdoformis</name>
    <dbReference type="NCBI Taxonomy" id="1448059"/>
    <lineage>
        <taxon>Bacteria</taxon>
        <taxon>Bacillati</taxon>
        <taxon>Actinomycetota</taxon>
        <taxon>Actinomycetes</taxon>
        <taxon>Pseudonocardiales</taxon>
        <taxon>Pseudonocardiaceae</taxon>
        <taxon>Amycolatopsis</taxon>
    </lineage>
</organism>
<dbReference type="Pfam" id="PF16827">
    <property type="entry name" value="zf-HC3"/>
    <property type="match status" value="1"/>
</dbReference>
<dbReference type="Gene3D" id="2.30.30.990">
    <property type="entry name" value="Malonyl-[acyl-carrier protein] O-methyltransferase, zinc-finger motif"/>
    <property type="match status" value="1"/>
</dbReference>
<dbReference type="Proteomes" id="UP001330812">
    <property type="component" value="Chromosome"/>
</dbReference>
<dbReference type="EMBL" id="CP142149">
    <property type="protein sequence ID" value="WSE31057.1"/>
    <property type="molecule type" value="Genomic_DNA"/>
</dbReference>
<keyword evidence="2" id="KW-1185">Reference proteome</keyword>
<sequence>MFVWQQAEGKRHARQAVHRGVLDLGATFAALCGYRVEVGEADVHTPDKPWLDPTCAACDYKIRKALGIPLAARGDVEPLLLEDYEDRQRPKAKC</sequence>
<proteinExistence type="predicted"/>
<gene>
    <name evidence="1" type="ORF">VSH64_02800</name>
</gene>
<name>A0ABZ1IA27_9PSEU</name>